<keyword evidence="6 8" id="KW-0479">Metal-binding</keyword>
<dbReference type="FunFam" id="1.10.645.10:FF:000002">
    <property type="entry name" value="Hydrogenase 2 large subunit"/>
    <property type="match status" value="1"/>
</dbReference>
<keyword evidence="8" id="KW-0460">Magnesium</keyword>
<dbReference type="Proteomes" id="UP000251135">
    <property type="component" value="Unassembled WGS sequence"/>
</dbReference>
<keyword evidence="8" id="KW-0408">Iron</keyword>
<evidence type="ECO:0000256" key="1">
    <source>
        <dbReference type="ARBA" id="ARBA00001967"/>
    </source>
</evidence>
<evidence type="ECO:0000256" key="2">
    <source>
        <dbReference type="ARBA" id="ARBA00004196"/>
    </source>
</evidence>
<keyword evidence="5 8" id="KW-0533">Nickel</keyword>
<dbReference type="InterPro" id="IPR018194">
    <property type="entry name" value="Ni-dep_hyd_lsu_Ni_BS"/>
</dbReference>
<feature type="binding site" evidence="8">
    <location>
        <position position="63"/>
    </location>
    <ligand>
        <name>Ni(2+)</name>
        <dbReference type="ChEBI" id="CHEBI:49786"/>
    </ligand>
</feature>
<dbReference type="GO" id="GO:0016151">
    <property type="term" value="F:nickel cation binding"/>
    <property type="evidence" value="ECO:0007669"/>
    <property type="project" value="InterPro"/>
</dbReference>
<dbReference type="RefSeq" id="WP_108557617.1">
    <property type="nucleotide sequence ID" value="NZ_MUXE01000001.1"/>
</dbReference>
<dbReference type="InterPro" id="IPR029014">
    <property type="entry name" value="NiFe-Hase_large"/>
</dbReference>
<feature type="binding site" evidence="8">
    <location>
        <position position="554"/>
    </location>
    <ligand>
        <name>Mg(2+)</name>
        <dbReference type="ChEBI" id="CHEBI:18420"/>
    </ligand>
</feature>
<evidence type="ECO:0000256" key="6">
    <source>
        <dbReference type="ARBA" id="ARBA00022723"/>
    </source>
</evidence>
<feature type="binding site" evidence="8">
    <location>
        <position position="44"/>
    </location>
    <ligand>
        <name>Mg(2+)</name>
        <dbReference type="ChEBI" id="CHEBI:18420"/>
    </ligand>
</feature>
<comment type="subcellular location">
    <subcellularLocation>
        <location evidence="2">Cell envelope</location>
    </subcellularLocation>
</comment>
<keyword evidence="11" id="KW-1185">Reference proteome</keyword>
<proteinExistence type="inferred from homology"/>
<dbReference type="PANTHER" id="PTHR42958">
    <property type="entry name" value="HYDROGENASE-2 LARGE CHAIN"/>
    <property type="match status" value="1"/>
</dbReference>
<dbReference type="PROSITE" id="PS00508">
    <property type="entry name" value="NI_HGENASE_L_2"/>
    <property type="match status" value="1"/>
</dbReference>
<dbReference type="InterPro" id="IPR050867">
    <property type="entry name" value="NiFe/NiFeSe_hydrgnase_LSU"/>
</dbReference>
<dbReference type="Gene3D" id="1.10.645.10">
    <property type="entry name" value="Cytochrome-c3 Hydrogenase, chain B"/>
    <property type="match status" value="1"/>
</dbReference>
<dbReference type="GO" id="GO:0030313">
    <property type="term" value="C:cell envelope"/>
    <property type="evidence" value="ECO:0007669"/>
    <property type="project" value="UniProtKB-SubCell"/>
</dbReference>
<feature type="binding site" evidence="8">
    <location>
        <position position="551"/>
    </location>
    <ligand>
        <name>Fe cation</name>
        <dbReference type="ChEBI" id="CHEBI:24875"/>
    </ligand>
</feature>
<evidence type="ECO:0000313" key="11">
    <source>
        <dbReference type="Proteomes" id="UP000251135"/>
    </source>
</evidence>
<protein>
    <submittedName>
        <fullName evidence="10">Hydrogenase 2 large subunit</fullName>
    </submittedName>
</protein>
<dbReference type="InterPro" id="IPR001501">
    <property type="entry name" value="Ni-dep_hyd_lsu"/>
</dbReference>
<gene>
    <name evidence="10" type="ORF">B0174_00175</name>
</gene>
<comment type="cofactor">
    <cofactor evidence="1 8">
        <name>Ni(2+)</name>
        <dbReference type="ChEBI" id="CHEBI:49786"/>
    </cofactor>
</comment>
<evidence type="ECO:0000256" key="7">
    <source>
        <dbReference type="ARBA" id="ARBA00023002"/>
    </source>
</evidence>
<feature type="binding site" evidence="8">
    <location>
        <position position="66"/>
    </location>
    <ligand>
        <name>Ni(2+)</name>
        <dbReference type="ChEBI" id="CHEBI:49786"/>
    </ligand>
</feature>
<reference evidence="10 11" key="1">
    <citation type="submission" date="2017-02" db="EMBL/GenBank/DDBJ databases">
        <title>Arcobacter caeni sp. nov, a new Arcobacter species isolated from reclaimed water.</title>
        <authorList>
            <person name="Figueras M.J."/>
            <person name="Perez-Cataluna A."/>
            <person name="Salas-Masso N."/>
        </authorList>
    </citation>
    <scope>NUCLEOTIDE SEQUENCE [LARGE SCALE GENOMIC DNA]</scope>
    <source>
        <strain evidence="10 11">RW17-10</strain>
    </source>
</reference>
<comment type="caution">
    <text evidence="10">The sequence shown here is derived from an EMBL/GenBank/DDBJ whole genome shotgun (WGS) entry which is preliminary data.</text>
</comment>
<evidence type="ECO:0000256" key="5">
    <source>
        <dbReference type="ARBA" id="ARBA00022596"/>
    </source>
</evidence>
<organism evidence="10 11">
    <name type="scientific">Arcobacter caeni</name>
    <dbReference type="NCBI Taxonomy" id="1912877"/>
    <lineage>
        <taxon>Bacteria</taxon>
        <taxon>Pseudomonadati</taxon>
        <taxon>Campylobacterota</taxon>
        <taxon>Epsilonproteobacteria</taxon>
        <taxon>Campylobacterales</taxon>
        <taxon>Arcobacteraceae</taxon>
        <taxon>Arcobacter</taxon>
    </lineage>
</organism>
<accession>A0A363D5E0</accession>
<sequence>MENKRVIIDPITRIEGHLRIEVEVDDNNVIQKAYSSSTLWRGLETIVKNRDPRDAGFLMQRICGVCTFSHYRAGIEAVEDALGIIPPLNAKLTRSLMNQSLFMHDHVVHFYHLHGLDWVDVVSALDADESKASKEAFKYSDYPIATGENDLKKVKNRVKEFVQRGQLGPFANAYWGHKTYRFSPEQNLILLSHYLKALEIQRDLAKLMALFGGKQPHPQSLTVGGVTCIMDLLDPSRMGEFLTLFKKGAEFVNEAYQADVLMAASIFKDEPSVTQQAGVMNFMAHEEMQLNESEFLFSSGFIMNGNLSKVFEINEDLITEEATHSWYENDEPLHPYEGKTNPKYTGLKDMDTIGSHGEKVHSKVVDEKGKYSWIKSPRYDGKAMEVGPLACILIAYAKGNKKIVPLVDEFLEKTGLPKSALFTALGRTAARMIQAKAIAKYGLETFYTLIENLKVNQDTYTSYKIDKDKEYRGRFIGDVPRGMLSHWIRIKNGVVENYQAVVPSTWNAGPIDAKGQMGPYEASLIGLKVADISQPLEIIRIIHSFDPCIACAVHVMDKKGNDLGTYKVDPIYGLACQ</sequence>
<evidence type="ECO:0000256" key="3">
    <source>
        <dbReference type="ARBA" id="ARBA00009292"/>
    </source>
</evidence>
<evidence type="ECO:0000256" key="8">
    <source>
        <dbReference type="PIRSR" id="PIRSR601501-1"/>
    </source>
</evidence>
<dbReference type="PROSITE" id="PS00507">
    <property type="entry name" value="NI_HGENASE_L_1"/>
    <property type="match status" value="1"/>
</dbReference>
<evidence type="ECO:0000256" key="9">
    <source>
        <dbReference type="RuleBase" id="RU003896"/>
    </source>
</evidence>
<dbReference type="Pfam" id="PF00374">
    <property type="entry name" value="NiFeSe_Hases"/>
    <property type="match status" value="1"/>
</dbReference>
<dbReference type="EMBL" id="MUXE01000001">
    <property type="protein sequence ID" value="PUE66504.1"/>
    <property type="molecule type" value="Genomic_DNA"/>
</dbReference>
<dbReference type="PANTHER" id="PTHR42958:SF2">
    <property type="entry name" value="UPTAKE HYDROGENASE LARGE SUBUNIT"/>
    <property type="match status" value="1"/>
</dbReference>
<dbReference type="GO" id="GO:0008901">
    <property type="term" value="F:ferredoxin hydrogenase activity"/>
    <property type="evidence" value="ECO:0007669"/>
    <property type="project" value="InterPro"/>
</dbReference>
<evidence type="ECO:0000313" key="10">
    <source>
        <dbReference type="EMBL" id="PUE66504.1"/>
    </source>
</evidence>
<feature type="binding site" evidence="8">
    <location>
        <position position="548"/>
    </location>
    <ligand>
        <name>Ni(2+)</name>
        <dbReference type="ChEBI" id="CHEBI:49786"/>
    </ligand>
</feature>
<comment type="similarity">
    <text evidence="3 9">Belongs to the [NiFe]/[NiFeSe] hydrogenase large subunit family.</text>
</comment>
<name>A0A363D5E0_9BACT</name>
<dbReference type="AlphaFoldDB" id="A0A363D5E0"/>
<evidence type="ECO:0000256" key="4">
    <source>
        <dbReference type="ARBA" id="ARBA00011771"/>
    </source>
</evidence>
<keyword evidence="7 9" id="KW-0560">Oxidoreductase</keyword>
<dbReference type="SUPFAM" id="SSF56762">
    <property type="entry name" value="HydB/Nqo4-like"/>
    <property type="match status" value="1"/>
</dbReference>
<comment type="cofactor">
    <cofactor evidence="8">
        <name>Fe cation</name>
        <dbReference type="ChEBI" id="CHEBI:24875"/>
    </cofactor>
</comment>
<dbReference type="OrthoDB" id="9761717at2"/>
<comment type="subunit">
    <text evidence="4">Heterodimer of a large and a small subunit.</text>
</comment>
<feature type="binding site" evidence="8">
    <location>
        <position position="66"/>
    </location>
    <ligand>
        <name>Fe cation</name>
        <dbReference type="ChEBI" id="CHEBI:24875"/>
    </ligand>
</feature>